<dbReference type="Pfam" id="PF07475">
    <property type="entry name" value="Hpr_kinase_C"/>
    <property type="match status" value="1"/>
</dbReference>
<dbReference type="Gene3D" id="3.40.50.300">
    <property type="entry name" value="P-loop containing nucleotide triphosphate hydrolases"/>
    <property type="match status" value="1"/>
</dbReference>
<dbReference type="InterPro" id="IPR011104">
    <property type="entry name" value="Hpr_kin/Pase_C"/>
</dbReference>
<keyword evidence="2" id="KW-0808">Transferase</keyword>
<organism evidence="2 3">
    <name type="scientific">Psychromarinibacter halotolerans</name>
    <dbReference type="NCBI Taxonomy" id="1775175"/>
    <lineage>
        <taxon>Bacteria</taxon>
        <taxon>Pseudomonadati</taxon>
        <taxon>Pseudomonadota</taxon>
        <taxon>Alphaproteobacteria</taxon>
        <taxon>Rhodobacterales</taxon>
        <taxon>Paracoccaceae</taxon>
        <taxon>Psychromarinibacter</taxon>
    </lineage>
</organism>
<proteinExistence type="predicted"/>
<dbReference type="Proteomes" id="UP001595632">
    <property type="component" value="Unassembled WGS sequence"/>
</dbReference>
<reference evidence="3" key="1">
    <citation type="journal article" date="2019" name="Int. J. Syst. Evol. Microbiol.">
        <title>The Global Catalogue of Microorganisms (GCM) 10K type strain sequencing project: providing services to taxonomists for standard genome sequencing and annotation.</title>
        <authorList>
            <consortium name="The Broad Institute Genomics Platform"/>
            <consortium name="The Broad Institute Genome Sequencing Center for Infectious Disease"/>
            <person name="Wu L."/>
            <person name="Ma J."/>
        </authorList>
    </citation>
    <scope>NUCLEOTIDE SEQUENCE [LARGE SCALE GENOMIC DNA]</scope>
    <source>
        <strain evidence="3">KCTC 52366</strain>
    </source>
</reference>
<dbReference type="InterPro" id="IPR027417">
    <property type="entry name" value="P-loop_NTPase"/>
</dbReference>
<protein>
    <submittedName>
        <fullName evidence="2">HPr kinase/phosphorylase</fullName>
    </submittedName>
</protein>
<dbReference type="GO" id="GO:0016301">
    <property type="term" value="F:kinase activity"/>
    <property type="evidence" value="ECO:0007669"/>
    <property type="project" value="UniProtKB-KW"/>
</dbReference>
<dbReference type="EMBL" id="JBHRTB010000010">
    <property type="protein sequence ID" value="MFC3145976.1"/>
    <property type="molecule type" value="Genomic_DNA"/>
</dbReference>
<accession>A0ABV7H2V8</accession>
<name>A0ABV7H2V8_9RHOB</name>
<dbReference type="SUPFAM" id="SSF53795">
    <property type="entry name" value="PEP carboxykinase-like"/>
    <property type="match status" value="1"/>
</dbReference>
<dbReference type="RefSeq" id="WP_275634978.1">
    <property type="nucleotide sequence ID" value="NZ_JARGYD010000015.1"/>
</dbReference>
<dbReference type="CDD" id="cd01918">
    <property type="entry name" value="HprK_C"/>
    <property type="match status" value="1"/>
</dbReference>
<evidence type="ECO:0000259" key="1">
    <source>
        <dbReference type="Pfam" id="PF07475"/>
    </source>
</evidence>
<evidence type="ECO:0000313" key="3">
    <source>
        <dbReference type="Proteomes" id="UP001595632"/>
    </source>
</evidence>
<gene>
    <name evidence="2" type="ORF">ACFOGP_24860</name>
</gene>
<comment type="caution">
    <text evidence="2">The sequence shown here is derived from an EMBL/GenBank/DDBJ whole genome shotgun (WGS) entry which is preliminary data.</text>
</comment>
<sequence>MIVHASCVALGGRGVLILGGSGTGKSGLALQLMAYGAALVSDDRTILSNQGGALQAAAPDTIRGRIEARGIGILNAAAADPCRVVLAIDMDRVETARMPPPRDWTACDATVPLLHKVESLHFAAAILQYLESGPAEI</sequence>
<feature type="domain" description="HPr kinase/phosphorylase C-terminal" evidence="1">
    <location>
        <begin position="3"/>
        <end position="77"/>
    </location>
</feature>
<keyword evidence="2" id="KW-0418">Kinase</keyword>
<evidence type="ECO:0000313" key="2">
    <source>
        <dbReference type="EMBL" id="MFC3145976.1"/>
    </source>
</evidence>
<keyword evidence="3" id="KW-1185">Reference proteome</keyword>